<dbReference type="GO" id="GO:0006955">
    <property type="term" value="P:immune response"/>
    <property type="evidence" value="ECO:0007669"/>
    <property type="project" value="InterPro"/>
</dbReference>
<evidence type="ECO:0000313" key="5">
    <source>
        <dbReference type="Proteomes" id="UP000070457"/>
    </source>
</evidence>
<comment type="caution">
    <text evidence="4">The sequence shown here is derived from an EMBL/GenBank/DDBJ whole genome shotgun (WGS) entry which is preliminary data.</text>
</comment>
<gene>
    <name evidence="4" type="ORF">TR69_WS6001001288</name>
</gene>
<dbReference type="Proteomes" id="UP000070457">
    <property type="component" value="Unassembled WGS sequence"/>
</dbReference>
<dbReference type="PANTHER" id="PTHR46943">
    <property type="entry name" value="PENTRAXIN-RELATED PROTEIN PTX3"/>
    <property type="match status" value="1"/>
</dbReference>
<evidence type="ECO:0000259" key="3">
    <source>
        <dbReference type="PROSITE" id="PS50025"/>
    </source>
</evidence>
<keyword evidence="2" id="KW-1015">Disulfide bond</keyword>
<dbReference type="SMART" id="SM00560">
    <property type="entry name" value="LamGL"/>
    <property type="match status" value="1"/>
</dbReference>
<dbReference type="EMBL" id="JYNZ01000005">
    <property type="protein sequence ID" value="KXK25996.1"/>
    <property type="molecule type" value="Genomic_DNA"/>
</dbReference>
<dbReference type="SMART" id="SM00282">
    <property type="entry name" value="LamG"/>
    <property type="match status" value="1"/>
</dbReference>
<dbReference type="SUPFAM" id="SSF49899">
    <property type="entry name" value="Concanavalin A-like lectins/glucanases"/>
    <property type="match status" value="3"/>
</dbReference>
<feature type="domain" description="Laminin G" evidence="3">
    <location>
        <begin position="118"/>
        <end position="327"/>
    </location>
</feature>
<keyword evidence="1" id="KW-0732">Signal</keyword>
<sequence length="518" mass="56845">MELYIDGALLTSTTPTGTFNDTLTATIGRISNLSSARYFSGQIDEIKVWKKALSAEDVSGEYLRQNLIAGSENDRSPVLKHNFDQKSGTSALDSSGNSFNATLFNMDSTNWVKGKSGNALLFNGSNEYGTIANQTLLNSTDFSVSAWFKTTSTSQGRILTKESNTNGRQRYSLGVNVALTGRAEVRFDSGTPVIAQSTSTINDGNWHHILGTFSDSNNRLRLYIDGRLETTTTTALTPEASSNPVDIGRFDGSFGHYFNGTIDQIRYWNRELTPREAVMEYSGGSTIAWYKFDENEGNTAYDHSGNAAHGTLSNMSPASDWQDEANCQNNGCLSFSGGNDYIGLTNESLFDFERTSQFSVCTWARFNNITDTSHTLAGKLDGTNRGWEFTAYDGATGSDGLLVYLISTWPSNRITNIYDNALSANRWYHLCLTYDGSVTNAGVKVYRDGQLLTPTSTTNTLSGTMLQNAPAYVGGRTGGSGNLGHNGRMDEMKIWNYELTQEDINREYTSNGAALRYE</sequence>
<dbReference type="InterPro" id="IPR006558">
    <property type="entry name" value="LamG-like"/>
</dbReference>
<evidence type="ECO:0000313" key="4">
    <source>
        <dbReference type="EMBL" id="KXK25996.1"/>
    </source>
</evidence>
<dbReference type="Gene3D" id="2.60.120.200">
    <property type="match status" value="3"/>
</dbReference>
<name>A0A136LWI6_9BACT</name>
<dbReference type="STRING" id="1617426.TR69_WS6001001288"/>
<evidence type="ECO:0000256" key="1">
    <source>
        <dbReference type="ARBA" id="ARBA00022729"/>
    </source>
</evidence>
<reference evidence="4 5" key="1">
    <citation type="submission" date="2015-02" db="EMBL/GenBank/DDBJ databases">
        <title>Improved understanding of the partial-nitritation anammox process through 23 genomes representing the majority of the microbial community.</title>
        <authorList>
            <person name="Speth D.R."/>
            <person name="In T Zandt M."/>
            <person name="Guerrero Cruz S."/>
            <person name="Jetten M.S."/>
            <person name="Dutilh B.E."/>
        </authorList>
    </citation>
    <scope>NUCLEOTIDE SEQUENCE [LARGE SCALE GENOMIC DNA]</scope>
    <source>
        <strain evidence="4">OLB20</strain>
    </source>
</reference>
<dbReference type="InterPro" id="IPR013320">
    <property type="entry name" value="ConA-like_dom_sf"/>
</dbReference>
<dbReference type="AlphaFoldDB" id="A0A136LWI6"/>
<dbReference type="PANTHER" id="PTHR46943:SF1">
    <property type="entry name" value="PENTRAXIN-RELATED PROTEIN PTX3"/>
    <property type="match status" value="1"/>
</dbReference>
<dbReference type="InterPro" id="IPR001791">
    <property type="entry name" value="Laminin_G"/>
</dbReference>
<dbReference type="Pfam" id="PF13385">
    <property type="entry name" value="Laminin_G_3"/>
    <property type="match status" value="3"/>
</dbReference>
<evidence type="ECO:0000256" key="2">
    <source>
        <dbReference type="ARBA" id="ARBA00023157"/>
    </source>
</evidence>
<dbReference type="InterPro" id="IPR042837">
    <property type="entry name" value="PTX3"/>
</dbReference>
<proteinExistence type="predicted"/>
<accession>A0A136LWI6</accession>
<organism evidence="4 5">
    <name type="scientific">candidate division WS6 bacterium OLB20</name>
    <dbReference type="NCBI Taxonomy" id="1617426"/>
    <lineage>
        <taxon>Bacteria</taxon>
        <taxon>Candidatus Dojkabacteria</taxon>
    </lineage>
</organism>
<protein>
    <submittedName>
        <fullName evidence="4">Laminin G domain protein</fullName>
    </submittedName>
</protein>
<dbReference type="PROSITE" id="PS50025">
    <property type="entry name" value="LAM_G_DOMAIN"/>
    <property type="match status" value="1"/>
</dbReference>